<dbReference type="InterPro" id="IPR016135">
    <property type="entry name" value="UBQ-conjugating_enzyme/RWD"/>
</dbReference>
<dbReference type="SUPFAM" id="SSF54495">
    <property type="entry name" value="UBC-like"/>
    <property type="match status" value="1"/>
</dbReference>
<dbReference type="Pfam" id="PF00179">
    <property type="entry name" value="UQ_con"/>
    <property type="match status" value="1"/>
</dbReference>
<gene>
    <name evidence="2" type="ORF">BUALT_Bualt04G0017500</name>
</gene>
<comment type="caution">
    <text evidence="2">The sequence shown here is derived from an EMBL/GenBank/DDBJ whole genome shotgun (WGS) entry which is preliminary data.</text>
</comment>
<protein>
    <recommendedName>
        <fullName evidence="1">UBC core domain-containing protein</fullName>
    </recommendedName>
</protein>
<dbReference type="PANTHER" id="PTHR24068">
    <property type="entry name" value="UBIQUITIN-CONJUGATING ENZYME E2"/>
    <property type="match status" value="1"/>
</dbReference>
<sequence length="166" mass="18882">MNKSARIGEEGDLGSRVWWDLGGRSRQENVASNLQIERCNVQELGAERGISVLGLVGKNKFGEEQKKISDFGWEISRVDDGEVRFQTKIFHTNISSNGSISIAILREYWLTGITMLKMLGSIRSMLIEPILDKVHPDVPTIIEMYKNDRAMYESTAQSWTKLYARK</sequence>
<dbReference type="InterPro" id="IPR000608">
    <property type="entry name" value="UBC"/>
</dbReference>
<dbReference type="EMBL" id="WHWC01000004">
    <property type="protein sequence ID" value="KAG8383478.1"/>
    <property type="molecule type" value="Genomic_DNA"/>
</dbReference>
<evidence type="ECO:0000313" key="3">
    <source>
        <dbReference type="Proteomes" id="UP000826271"/>
    </source>
</evidence>
<evidence type="ECO:0000313" key="2">
    <source>
        <dbReference type="EMBL" id="KAG8383478.1"/>
    </source>
</evidence>
<accession>A0AAV6XLV4</accession>
<dbReference type="PROSITE" id="PS50127">
    <property type="entry name" value="UBC_2"/>
    <property type="match status" value="1"/>
</dbReference>
<reference evidence="2" key="1">
    <citation type="submission" date="2019-10" db="EMBL/GenBank/DDBJ databases">
        <authorList>
            <person name="Zhang R."/>
            <person name="Pan Y."/>
            <person name="Wang J."/>
            <person name="Ma R."/>
            <person name="Yu S."/>
        </authorList>
    </citation>
    <scope>NUCLEOTIDE SEQUENCE</scope>
    <source>
        <strain evidence="2">LA-IB0</strain>
        <tissue evidence="2">Leaf</tissue>
    </source>
</reference>
<proteinExistence type="predicted"/>
<organism evidence="2 3">
    <name type="scientific">Buddleja alternifolia</name>
    <dbReference type="NCBI Taxonomy" id="168488"/>
    <lineage>
        <taxon>Eukaryota</taxon>
        <taxon>Viridiplantae</taxon>
        <taxon>Streptophyta</taxon>
        <taxon>Embryophyta</taxon>
        <taxon>Tracheophyta</taxon>
        <taxon>Spermatophyta</taxon>
        <taxon>Magnoliopsida</taxon>
        <taxon>eudicotyledons</taxon>
        <taxon>Gunneridae</taxon>
        <taxon>Pentapetalae</taxon>
        <taxon>asterids</taxon>
        <taxon>lamiids</taxon>
        <taxon>Lamiales</taxon>
        <taxon>Scrophulariaceae</taxon>
        <taxon>Buddlejeae</taxon>
        <taxon>Buddleja</taxon>
    </lineage>
</organism>
<evidence type="ECO:0000259" key="1">
    <source>
        <dbReference type="PROSITE" id="PS50127"/>
    </source>
</evidence>
<dbReference type="Proteomes" id="UP000826271">
    <property type="component" value="Unassembled WGS sequence"/>
</dbReference>
<dbReference type="Gene3D" id="3.10.110.10">
    <property type="entry name" value="Ubiquitin Conjugating Enzyme"/>
    <property type="match status" value="1"/>
</dbReference>
<dbReference type="AlphaFoldDB" id="A0AAV6XLV4"/>
<keyword evidence="3" id="KW-1185">Reference proteome</keyword>
<feature type="domain" description="UBC core" evidence="1">
    <location>
        <begin position="2"/>
        <end position="165"/>
    </location>
</feature>
<name>A0AAV6XLV4_9LAMI</name>